<dbReference type="PANTHER" id="PTHR46224:SF64">
    <property type="entry name" value="IQ MOTIF AND ANKYRIN REPEAT DOMAIN-CONTAINING PROTEIN 1"/>
    <property type="match status" value="1"/>
</dbReference>
<dbReference type="Proteomes" id="UP001152024">
    <property type="component" value="Unassembled WGS sequence"/>
</dbReference>
<feature type="repeat" description="ANK" evidence="1">
    <location>
        <begin position="478"/>
        <end position="510"/>
    </location>
</feature>
<proteinExistence type="predicted"/>
<evidence type="ECO:0008006" key="4">
    <source>
        <dbReference type="Google" id="ProtNLM"/>
    </source>
</evidence>
<dbReference type="InterPro" id="IPR051616">
    <property type="entry name" value="Cul2-RING_E3_ligase_SR"/>
</dbReference>
<feature type="repeat" description="ANK" evidence="1">
    <location>
        <begin position="378"/>
        <end position="410"/>
    </location>
</feature>
<dbReference type="PROSITE" id="PS50297">
    <property type="entry name" value="ANK_REP_REGION"/>
    <property type="match status" value="2"/>
</dbReference>
<dbReference type="SMART" id="SM00248">
    <property type="entry name" value="ANK"/>
    <property type="match status" value="5"/>
</dbReference>
<evidence type="ECO:0000313" key="2">
    <source>
        <dbReference type="EMBL" id="KAJ4136556.1"/>
    </source>
</evidence>
<dbReference type="EMBL" id="JAOQBH010000005">
    <property type="protein sequence ID" value="KAJ4136556.1"/>
    <property type="molecule type" value="Genomic_DNA"/>
</dbReference>
<dbReference type="PANTHER" id="PTHR46224">
    <property type="entry name" value="ANKYRIN REPEAT FAMILY PROTEIN"/>
    <property type="match status" value="1"/>
</dbReference>
<dbReference type="SUPFAM" id="SSF48403">
    <property type="entry name" value="Ankyrin repeat"/>
    <property type="match status" value="1"/>
</dbReference>
<dbReference type="Gene3D" id="1.25.40.20">
    <property type="entry name" value="Ankyrin repeat-containing domain"/>
    <property type="match status" value="1"/>
</dbReference>
<protein>
    <recommendedName>
        <fullName evidence="4">Ankyrin repeat protein</fullName>
    </recommendedName>
</protein>
<keyword evidence="3" id="KW-1185">Reference proteome</keyword>
<dbReference type="Pfam" id="PF12796">
    <property type="entry name" value="Ank_2"/>
    <property type="match status" value="1"/>
</dbReference>
<sequence length="534" mass="59894">MDVKVILWVTLVLRDLCIQPNNEMIREAISLRNLPKSLAEVFNRALERIISEGKEGITRAILPWIVAAKQPLSLAQLEECCLIQVLQEYTMKDRYVNGIYLVDTWFQGLVEVDHETKTVHFVHSSVQKFFLTAMTDSALKGFYVNMEEADRHIGEVIVTYLNFNDFNKTLDRRRPALPPICPQAIYQQALGNEFGWRNYILRGRETRTADIDGTIAICTQPSQATLQETMVMEHPFLSYASTHWLLHSSKFNPKDCQVWHIWKEMLINGHELTTSPVSEGSHRAIDEAFIGWAVSTGHSSFFHLLATSSDIVGIGDMLYKATECDTVGDLRALIKDCMPFTEDKHGYLLLNAIEARQDGVVGFLLASGADPNYNYEKDDQTPLELGIHSERIEIIKLLLAFGANVNMKNPAGLTPIAIAYSLINPRVDIVELLFEAGAAIEAGESYKLFEKAVERKSADLAKLLVEQGVSVNARQYVGGITPLGLAATAGLFEIIHILLDAGAQVVSLEELLSWIPRNLRNGKEYEEISSRSWK</sequence>
<dbReference type="InterPro" id="IPR036770">
    <property type="entry name" value="Ankyrin_rpt-contain_sf"/>
</dbReference>
<gene>
    <name evidence="2" type="ORF">NW768_004172</name>
</gene>
<evidence type="ECO:0000313" key="3">
    <source>
        <dbReference type="Proteomes" id="UP001152024"/>
    </source>
</evidence>
<accession>A0ABQ8RKE5</accession>
<dbReference type="InterPro" id="IPR002110">
    <property type="entry name" value="Ankyrin_rpt"/>
</dbReference>
<comment type="caution">
    <text evidence="2">The sequence shown here is derived from an EMBL/GenBank/DDBJ whole genome shotgun (WGS) entry which is preliminary data.</text>
</comment>
<keyword evidence="1" id="KW-0040">ANK repeat</keyword>
<organism evidence="2 3">
    <name type="scientific">Fusarium equiseti</name>
    <name type="common">Fusarium scirpi</name>
    <dbReference type="NCBI Taxonomy" id="61235"/>
    <lineage>
        <taxon>Eukaryota</taxon>
        <taxon>Fungi</taxon>
        <taxon>Dikarya</taxon>
        <taxon>Ascomycota</taxon>
        <taxon>Pezizomycotina</taxon>
        <taxon>Sordariomycetes</taxon>
        <taxon>Hypocreomycetidae</taxon>
        <taxon>Hypocreales</taxon>
        <taxon>Nectriaceae</taxon>
        <taxon>Fusarium</taxon>
        <taxon>Fusarium incarnatum-equiseti species complex</taxon>
    </lineage>
</organism>
<evidence type="ECO:0000256" key="1">
    <source>
        <dbReference type="PROSITE-ProRule" id="PRU00023"/>
    </source>
</evidence>
<name>A0ABQ8RKE5_FUSEQ</name>
<dbReference type="PROSITE" id="PS50088">
    <property type="entry name" value="ANK_REPEAT"/>
    <property type="match status" value="2"/>
</dbReference>
<reference evidence="2" key="1">
    <citation type="submission" date="2022-09" db="EMBL/GenBank/DDBJ databases">
        <title>Fusarium specimens isolated from Avocado Roots.</title>
        <authorList>
            <person name="Stajich J."/>
            <person name="Roper C."/>
            <person name="Heimlech-Rivalta G."/>
        </authorList>
    </citation>
    <scope>NUCLEOTIDE SEQUENCE</scope>
    <source>
        <strain evidence="2">CF00095</strain>
    </source>
</reference>